<feature type="binding site" evidence="7">
    <location>
        <position position="103"/>
    </location>
    <ligand>
        <name>Zn(2+)</name>
        <dbReference type="ChEBI" id="CHEBI:29105"/>
    </ligand>
</feature>
<feature type="binding site" evidence="7">
    <location>
        <position position="100"/>
    </location>
    <ligand>
        <name>Zn(2+)</name>
        <dbReference type="ChEBI" id="CHEBI:29105"/>
    </ligand>
</feature>
<dbReference type="NCBIfam" id="NF000612">
    <property type="entry name" value="PRK00019.1"/>
    <property type="match status" value="1"/>
</dbReference>
<evidence type="ECO:0000256" key="5">
    <source>
        <dbReference type="ARBA" id="ARBA00023274"/>
    </source>
</evidence>
<dbReference type="HOGENOM" id="CLU_1881331_0_0_11"/>
<reference evidence="8" key="2">
    <citation type="submission" date="2015-05" db="EMBL/GenBank/DDBJ databases">
        <title>Draft genome sequence of Actinomyces odontolyticus (ATCC 17982).</title>
        <authorList>
            <person name="Sudarsanam P."/>
            <person name="Ley R."/>
            <person name="Guruge J."/>
            <person name="Turnbaugh P.J."/>
            <person name="Mahowald M."/>
            <person name="Liep D."/>
            <person name="Gordon J."/>
        </authorList>
    </citation>
    <scope>NUCLEOTIDE SEQUENCE</scope>
    <source>
        <strain evidence="8">ATCC 17982</strain>
    </source>
</reference>
<evidence type="ECO:0000256" key="2">
    <source>
        <dbReference type="ARBA" id="ARBA00022730"/>
    </source>
</evidence>
<dbReference type="InterPro" id="IPR034704">
    <property type="entry name" value="Ribosomal_bL28/bL31-like_sf"/>
</dbReference>
<dbReference type="GO" id="GO:1990904">
    <property type="term" value="C:ribonucleoprotein complex"/>
    <property type="evidence" value="ECO:0007669"/>
    <property type="project" value="UniProtKB-KW"/>
</dbReference>
<protein>
    <recommendedName>
        <fullName evidence="6 7">Large ribosomal subunit protein bL31</fullName>
    </recommendedName>
</protein>
<evidence type="ECO:0000313" key="9">
    <source>
        <dbReference type="Proteomes" id="UP000003553"/>
    </source>
</evidence>
<proteinExistence type="inferred from homology"/>
<keyword evidence="5 7" id="KW-0687">Ribonucleoprotein</keyword>
<dbReference type="GO" id="GO:0006412">
    <property type="term" value="P:translation"/>
    <property type="evidence" value="ECO:0007669"/>
    <property type="project" value="UniProtKB-UniRule"/>
</dbReference>
<feature type="binding site" evidence="7">
    <location>
        <position position="78"/>
    </location>
    <ligand>
        <name>Zn(2+)</name>
        <dbReference type="ChEBI" id="CHEBI:29105"/>
    </ligand>
</feature>
<dbReference type="PROSITE" id="PS01143">
    <property type="entry name" value="RIBOSOMAL_L31"/>
    <property type="match status" value="1"/>
</dbReference>
<dbReference type="InterPro" id="IPR002150">
    <property type="entry name" value="Ribosomal_bL31"/>
</dbReference>
<dbReference type="PRINTS" id="PR01249">
    <property type="entry name" value="RIBOSOMALL31"/>
</dbReference>
<dbReference type="GO" id="GO:0005840">
    <property type="term" value="C:ribosome"/>
    <property type="evidence" value="ECO:0007669"/>
    <property type="project" value="UniProtKB-KW"/>
</dbReference>
<dbReference type="NCBIfam" id="TIGR00105">
    <property type="entry name" value="L31"/>
    <property type="match status" value="1"/>
</dbReference>
<dbReference type="GO" id="GO:0046872">
    <property type="term" value="F:metal ion binding"/>
    <property type="evidence" value="ECO:0007669"/>
    <property type="project" value="UniProtKB-KW"/>
</dbReference>
<comment type="subunit">
    <text evidence="7">Part of the 50S ribosomal subunit.</text>
</comment>
<keyword evidence="7" id="KW-0862">Zinc</keyword>
<sequence length="135" mass="15035">MSRPWGPSLVEGGGGVCDNVVSAYRFTGMPQALLARWKVSPRQMRGTLHVRTRGTKRSRRNSMKQGIHPEYVDTVVTCTCGNSFHTRSTITSGEMRVDVCSACHPFYTGKQKILDTGGRVAKFEARYGKRVRPSK</sequence>
<evidence type="ECO:0000256" key="6">
    <source>
        <dbReference type="ARBA" id="ARBA00035687"/>
    </source>
</evidence>
<keyword evidence="2 7" id="KW-0699">rRNA-binding</keyword>
<comment type="caution">
    <text evidence="8">The sequence shown here is derived from an EMBL/GenBank/DDBJ whole genome shotgun (WGS) entry which is preliminary data.</text>
</comment>
<dbReference type="GO" id="GO:0019843">
    <property type="term" value="F:rRNA binding"/>
    <property type="evidence" value="ECO:0007669"/>
    <property type="project" value="UniProtKB-KW"/>
</dbReference>
<dbReference type="EMBL" id="AAYI02000004">
    <property type="protein sequence ID" value="EDN81328.1"/>
    <property type="molecule type" value="Genomic_DNA"/>
</dbReference>
<keyword evidence="7" id="KW-0479">Metal-binding</keyword>
<gene>
    <name evidence="7 8" type="primary">rpmE</name>
    <name evidence="8" type="ORF">ACTODO_01799</name>
</gene>
<dbReference type="InterPro" id="IPR042105">
    <property type="entry name" value="Ribosomal_bL31_sf"/>
</dbReference>
<dbReference type="Proteomes" id="UP000003553">
    <property type="component" value="Unassembled WGS sequence"/>
</dbReference>
<name>A7BDQ4_9ACTO</name>
<dbReference type="PANTHER" id="PTHR33280">
    <property type="entry name" value="50S RIBOSOMAL PROTEIN L31, CHLOROPLASTIC"/>
    <property type="match status" value="1"/>
</dbReference>
<comment type="cofactor">
    <cofactor evidence="7">
        <name>Zn(2+)</name>
        <dbReference type="ChEBI" id="CHEBI:29105"/>
    </cofactor>
    <text evidence="7">Binds 1 zinc ion per subunit.</text>
</comment>
<evidence type="ECO:0000313" key="8">
    <source>
        <dbReference type="EMBL" id="EDN81328.1"/>
    </source>
</evidence>
<dbReference type="HAMAP" id="MF_00501">
    <property type="entry name" value="Ribosomal_bL31_1"/>
    <property type="match status" value="1"/>
</dbReference>
<organism evidence="8 9">
    <name type="scientific">Schaalia dentiphila ATCC 17982</name>
    <dbReference type="NCBI Taxonomy" id="411466"/>
    <lineage>
        <taxon>Bacteria</taxon>
        <taxon>Bacillati</taxon>
        <taxon>Actinomycetota</taxon>
        <taxon>Actinomycetes</taxon>
        <taxon>Actinomycetales</taxon>
        <taxon>Actinomycetaceae</taxon>
        <taxon>Schaalia</taxon>
        <taxon>Schaalia dentiphila</taxon>
    </lineage>
</organism>
<dbReference type="GO" id="GO:0003735">
    <property type="term" value="F:structural constituent of ribosome"/>
    <property type="evidence" value="ECO:0007669"/>
    <property type="project" value="InterPro"/>
</dbReference>
<dbReference type="NCBIfam" id="NF001809">
    <property type="entry name" value="PRK00528.1"/>
    <property type="match status" value="1"/>
</dbReference>
<reference evidence="8" key="1">
    <citation type="submission" date="2007-04" db="EMBL/GenBank/DDBJ databases">
        <authorList>
            <person name="Fulton L."/>
            <person name="Clifton S."/>
            <person name="Fulton B."/>
            <person name="Xu J."/>
            <person name="Minx P."/>
            <person name="Pepin K.H."/>
            <person name="Johnson M."/>
            <person name="Thiruvilangam P."/>
            <person name="Bhonagiri V."/>
            <person name="Nash W.E."/>
            <person name="Mardis E.R."/>
            <person name="Wilson R.K."/>
        </authorList>
    </citation>
    <scope>NUCLEOTIDE SEQUENCE [LARGE SCALE GENOMIC DNA]</scope>
    <source>
        <strain evidence="8">ATCC 17982</strain>
    </source>
</reference>
<comment type="similarity">
    <text evidence="1 7">Belongs to the bacterial ribosomal protein bL31 family. Type A subfamily.</text>
</comment>
<keyword evidence="9" id="KW-1185">Reference proteome</keyword>
<evidence type="ECO:0000256" key="3">
    <source>
        <dbReference type="ARBA" id="ARBA00022884"/>
    </source>
</evidence>
<keyword evidence="3 7" id="KW-0694">RNA-binding</keyword>
<keyword evidence="4 7" id="KW-0689">Ribosomal protein</keyword>
<dbReference type="InterPro" id="IPR027491">
    <property type="entry name" value="Ribosomal_bL31_A"/>
</dbReference>
<evidence type="ECO:0000256" key="7">
    <source>
        <dbReference type="HAMAP-Rule" id="MF_00501"/>
    </source>
</evidence>
<dbReference type="SUPFAM" id="SSF143800">
    <property type="entry name" value="L28p-like"/>
    <property type="match status" value="1"/>
</dbReference>
<dbReference type="eggNOG" id="COG0254">
    <property type="taxonomic scope" value="Bacteria"/>
</dbReference>
<feature type="binding site" evidence="7">
    <location>
        <position position="80"/>
    </location>
    <ligand>
        <name>Zn(2+)</name>
        <dbReference type="ChEBI" id="CHEBI:29105"/>
    </ligand>
</feature>
<accession>A7BDQ4</accession>
<evidence type="ECO:0000256" key="4">
    <source>
        <dbReference type="ARBA" id="ARBA00022980"/>
    </source>
</evidence>
<comment type="function">
    <text evidence="7">Binds the 23S rRNA.</text>
</comment>
<dbReference type="Gene3D" id="4.10.830.30">
    <property type="entry name" value="Ribosomal protein L31"/>
    <property type="match status" value="1"/>
</dbReference>
<dbReference type="Pfam" id="PF01197">
    <property type="entry name" value="Ribosomal_L31"/>
    <property type="match status" value="1"/>
</dbReference>
<dbReference type="AlphaFoldDB" id="A7BDQ4"/>
<dbReference type="PANTHER" id="PTHR33280:SF1">
    <property type="entry name" value="LARGE RIBOSOMAL SUBUNIT PROTEIN BL31C"/>
    <property type="match status" value="1"/>
</dbReference>
<evidence type="ECO:0000256" key="1">
    <source>
        <dbReference type="ARBA" id="ARBA00009296"/>
    </source>
</evidence>